<proteinExistence type="predicted"/>
<reference evidence="2 3" key="1">
    <citation type="journal article" date="2024" name="Nat. Commun.">
        <title>Phylogenomics reveals the evolutionary origins of lichenization in chlorophyte algae.</title>
        <authorList>
            <person name="Puginier C."/>
            <person name="Libourel C."/>
            <person name="Otte J."/>
            <person name="Skaloud P."/>
            <person name="Haon M."/>
            <person name="Grisel S."/>
            <person name="Petersen M."/>
            <person name="Berrin J.G."/>
            <person name="Delaux P.M."/>
            <person name="Dal Grande F."/>
            <person name="Keller J."/>
        </authorList>
    </citation>
    <scope>NUCLEOTIDE SEQUENCE [LARGE SCALE GENOMIC DNA]</scope>
    <source>
        <strain evidence="2 3">SAG 2523</strain>
    </source>
</reference>
<gene>
    <name evidence="2" type="ORF">WJX84_008648</name>
</gene>
<dbReference type="Proteomes" id="UP001485043">
    <property type="component" value="Unassembled WGS sequence"/>
</dbReference>
<feature type="chain" id="PRO_5043609731" evidence="1">
    <location>
        <begin position="21"/>
        <end position="83"/>
    </location>
</feature>
<protein>
    <submittedName>
        <fullName evidence="2">Uncharacterized protein</fullName>
    </submittedName>
</protein>
<keyword evidence="3" id="KW-1185">Reference proteome</keyword>
<dbReference type="AlphaFoldDB" id="A0AAW1T785"/>
<keyword evidence="1" id="KW-0732">Signal</keyword>
<name>A0AAW1T785_9CHLO</name>
<evidence type="ECO:0000256" key="1">
    <source>
        <dbReference type="SAM" id="SignalP"/>
    </source>
</evidence>
<feature type="signal peptide" evidence="1">
    <location>
        <begin position="1"/>
        <end position="20"/>
    </location>
</feature>
<evidence type="ECO:0000313" key="2">
    <source>
        <dbReference type="EMBL" id="KAK9865088.1"/>
    </source>
</evidence>
<evidence type="ECO:0000313" key="3">
    <source>
        <dbReference type="Proteomes" id="UP001485043"/>
    </source>
</evidence>
<dbReference type="EMBL" id="JALJOV010000284">
    <property type="protein sequence ID" value="KAK9865088.1"/>
    <property type="molecule type" value="Genomic_DNA"/>
</dbReference>
<organism evidence="2 3">
    <name type="scientific">Apatococcus fuscideae</name>
    <dbReference type="NCBI Taxonomy" id="2026836"/>
    <lineage>
        <taxon>Eukaryota</taxon>
        <taxon>Viridiplantae</taxon>
        <taxon>Chlorophyta</taxon>
        <taxon>core chlorophytes</taxon>
        <taxon>Trebouxiophyceae</taxon>
        <taxon>Chlorellales</taxon>
        <taxon>Chlorellaceae</taxon>
        <taxon>Apatococcus</taxon>
    </lineage>
</organism>
<accession>A0AAW1T785</accession>
<sequence length="83" mass="8550">MCPLRFLLAGLSALLALLVAFHVLSGPGAEPAPEQEKAKTQPAAASTLSNWSCAGRAALDFCTGKEGTVKGICGKWDTEFGNG</sequence>
<comment type="caution">
    <text evidence="2">The sequence shown here is derived from an EMBL/GenBank/DDBJ whole genome shotgun (WGS) entry which is preliminary data.</text>
</comment>